<keyword evidence="3" id="KW-1185">Reference proteome</keyword>
<evidence type="ECO:0000313" key="2">
    <source>
        <dbReference type="EMBL" id="MDT8974709.1"/>
    </source>
</evidence>
<dbReference type="Proteomes" id="UP001250538">
    <property type="component" value="Unassembled WGS sequence"/>
</dbReference>
<organism evidence="2 3">
    <name type="scientific">Paenibacillus suaedae</name>
    <dbReference type="NCBI Taxonomy" id="3077233"/>
    <lineage>
        <taxon>Bacteria</taxon>
        <taxon>Bacillati</taxon>
        <taxon>Bacillota</taxon>
        <taxon>Bacilli</taxon>
        <taxon>Bacillales</taxon>
        <taxon>Paenibacillaceae</taxon>
        <taxon>Paenibacillus</taxon>
    </lineage>
</organism>
<accession>A0AAJ2JUW9</accession>
<reference evidence="3" key="1">
    <citation type="submission" date="2023-09" db="EMBL/GenBank/DDBJ databases">
        <title>Paenibacillus sp. chi10 Genome sequencing and assembly.</title>
        <authorList>
            <person name="Kim I."/>
        </authorList>
    </citation>
    <scope>NUCLEOTIDE SEQUENCE [LARGE SCALE GENOMIC DNA]</scope>
    <source>
        <strain evidence="3">chi10</strain>
    </source>
</reference>
<evidence type="ECO:0000313" key="3">
    <source>
        <dbReference type="Proteomes" id="UP001250538"/>
    </source>
</evidence>
<feature type="chain" id="PRO_5042582058" evidence="1">
    <location>
        <begin position="23"/>
        <end position="143"/>
    </location>
</feature>
<keyword evidence="1" id="KW-0732">Signal</keyword>
<dbReference type="RefSeq" id="WP_072727534.1">
    <property type="nucleotide sequence ID" value="NZ_JAVYAA010000001.1"/>
</dbReference>
<sequence length="143" mass="15829">MKKSLILMTAAATLLMAIPAYAQPSISNVAHAKSSVTPVNYTWGFEVRVRKTQSSGSFYPTGDRLTLKATQSSDGNTKIEYTLYEETNRNNDTEIASKTVRGDHDEKLVFDDVPVNKNKKHYVVAHNLGDETTKGVAYISRSN</sequence>
<dbReference type="AlphaFoldDB" id="A0AAJ2JUW9"/>
<feature type="signal peptide" evidence="1">
    <location>
        <begin position="1"/>
        <end position="22"/>
    </location>
</feature>
<proteinExistence type="predicted"/>
<comment type="caution">
    <text evidence="2">The sequence shown here is derived from an EMBL/GenBank/DDBJ whole genome shotgun (WGS) entry which is preliminary data.</text>
</comment>
<gene>
    <name evidence="2" type="ORF">RQP50_00465</name>
</gene>
<dbReference type="EMBL" id="JAVYAA010000001">
    <property type="protein sequence ID" value="MDT8974709.1"/>
    <property type="molecule type" value="Genomic_DNA"/>
</dbReference>
<evidence type="ECO:0000256" key="1">
    <source>
        <dbReference type="SAM" id="SignalP"/>
    </source>
</evidence>
<name>A0AAJ2JUW9_9BACL</name>
<protein>
    <submittedName>
        <fullName evidence="2">Uncharacterized protein</fullName>
    </submittedName>
</protein>